<evidence type="ECO:0000313" key="1">
    <source>
        <dbReference type="EMBL" id="MXO87652.1"/>
    </source>
</evidence>
<dbReference type="AlphaFoldDB" id="A0A844ZK55"/>
<protein>
    <submittedName>
        <fullName evidence="1">Uncharacterized protein</fullName>
    </submittedName>
</protein>
<dbReference type="OrthoDB" id="7418055at2"/>
<keyword evidence="2" id="KW-1185">Reference proteome</keyword>
<dbReference type="EMBL" id="WTYY01000002">
    <property type="protein sequence ID" value="MXO87652.1"/>
    <property type="molecule type" value="Genomic_DNA"/>
</dbReference>
<sequence>MRPELQIEAPATQIVPPADVESYDDPESVTLKAGTTGDLIRSLEIRRSFSVEELRRNPEIQIGPVRANMRPVLQNPDAPVNLASRLRQRSALVTDVHDSMDVMEASGGLIIRQFLTYRMLPRSCSDSRNRQELARAGASCFTRMSEQERTAARANPASARYVSGTTIPLGNRTLGARREAEAAEIATDMASLRAMLRDPAQRATIEREIGAEDAARYARLTDEELEAELVNTAVIQLEETMFVPSAEQMRPIFLQRPGFTIATPGVAARDFFLPQPIEVVDAEHAIPDRIFLTGFTVNRSHEWRKRVSVTINWCVVSCKKTYYVEMNAGFDYGFGLRLPIEVGGTYSYNRTGNNEQAHFTATIAPVNGSAADFSSTALPADQLFNGQELVAEVGARAGFGYKVPAMGTGSVGFSVTHDFTDGLPSPFTNGQFAPPAPGQASPPSAEQVFRNIDLIGGRANFWFVGARIHPSVKLGLTSDRLEMLLTDNLAGTQMHITRPGQRFDLAVDPISHASSFTIAEPTYNLGFTLTPGITVNAFVDVKAWSKDWDWDIWFPQLSLTLPPGGHDFGCHAETICSRSYNYSPDVQQEEAAQASLPSDPLQAMIVQWQREFLAEWQPRCPYQEVKFCEVAVNWVSQKYGYRMTEAIPEAFGQDVINLDMLNAPEARSMFESLKHQARQEAIAIIEDSEEIR</sequence>
<proteinExistence type="predicted"/>
<dbReference type="Proteomes" id="UP000435243">
    <property type="component" value="Unassembled WGS sequence"/>
</dbReference>
<reference evidence="1 2" key="1">
    <citation type="submission" date="2019-12" db="EMBL/GenBank/DDBJ databases">
        <title>Genomic-based taxomic classification of the family Erythrobacteraceae.</title>
        <authorList>
            <person name="Xu L."/>
        </authorList>
    </citation>
    <scope>NUCLEOTIDE SEQUENCE [LARGE SCALE GENOMIC DNA]</scope>
    <source>
        <strain evidence="1 2">JCM 16339</strain>
    </source>
</reference>
<organism evidence="1 2">
    <name type="scientific">Alteraurantiacibacter aestuarii</name>
    <dbReference type="NCBI Taxonomy" id="650004"/>
    <lineage>
        <taxon>Bacteria</taxon>
        <taxon>Pseudomonadati</taxon>
        <taxon>Pseudomonadota</taxon>
        <taxon>Alphaproteobacteria</taxon>
        <taxon>Sphingomonadales</taxon>
        <taxon>Erythrobacteraceae</taxon>
        <taxon>Alteraurantiacibacter</taxon>
    </lineage>
</organism>
<evidence type="ECO:0000313" key="2">
    <source>
        <dbReference type="Proteomes" id="UP000435243"/>
    </source>
</evidence>
<gene>
    <name evidence="1" type="ORF">GRI32_02755</name>
</gene>
<accession>A0A844ZK55</accession>
<dbReference type="RefSeq" id="WP_160589621.1">
    <property type="nucleotide sequence ID" value="NZ_BAAAFP010000002.1"/>
</dbReference>
<comment type="caution">
    <text evidence="1">The sequence shown here is derived from an EMBL/GenBank/DDBJ whole genome shotgun (WGS) entry which is preliminary data.</text>
</comment>
<name>A0A844ZK55_9SPHN</name>